<organism evidence="3 4">
    <name type="scientific">Dendrobium nobile</name>
    <name type="common">Orchid</name>
    <dbReference type="NCBI Taxonomy" id="94219"/>
    <lineage>
        <taxon>Eukaryota</taxon>
        <taxon>Viridiplantae</taxon>
        <taxon>Streptophyta</taxon>
        <taxon>Embryophyta</taxon>
        <taxon>Tracheophyta</taxon>
        <taxon>Spermatophyta</taxon>
        <taxon>Magnoliopsida</taxon>
        <taxon>Liliopsida</taxon>
        <taxon>Asparagales</taxon>
        <taxon>Orchidaceae</taxon>
        <taxon>Epidendroideae</taxon>
        <taxon>Malaxideae</taxon>
        <taxon>Dendrobiinae</taxon>
        <taxon>Dendrobium</taxon>
    </lineage>
</organism>
<evidence type="ECO:0000313" key="4">
    <source>
        <dbReference type="Proteomes" id="UP000829196"/>
    </source>
</evidence>
<gene>
    <name evidence="3" type="ORF">KFK09_022643</name>
</gene>
<keyword evidence="2" id="KW-0812">Transmembrane</keyword>
<dbReference type="Proteomes" id="UP000829196">
    <property type="component" value="Unassembled WGS sequence"/>
</dbReference>
<dbReference type="AlphaFoldDB" id="A0A8T3AJA7"/>
<keyword evidence="2" id="KW-1133">Transmembrane helix</keyword>
<keyword evidence="4" id="KW-1185">Reference proteome</keyword>
<sequence>MQTSRYICVCLCQKKKREKKKRVEGRKGEFQKRGGRKELQKKSDNKKERKMEISMVFHIIFATIDFTTEVIIMLSKLRKIHFGACRAANNHPYVLFLSRWEEVHCGASGEVSNSPLKSYFRCLWRTKRPPMNTFLSVVGGNFVWHL</sequence>
<feature type="region of interest" description="Disordered" evidence="1">
    <location>
        <begin position="22"/>
        <end position="47"/>
    </location>
</feature>
<proteinExistence type="predicted"/>
<reference evidence="3" key="1">
    <citation type="journal article" date="2022" name="Front. Genet.">
        <title>Chromosome-Scale Assembly of the Dendrobium nobile Genome Provides Insights Into the Molecular Mechanism of the Biosynthesis of the Medicinal Active Ingredient of Dendrobium.</title>
        <authorList>
            <person name="Xu Q."/>
            <person name="Niu S.-C."/>
            <person name="Li K.-L."/>
            <person name="Zheng P.-J."/>
            <person name="Zhang X.-J."/>
            <person name="Jia Y."/>
            <person name="Liu Y."/>
            <person name="Niu Y.-X."/>
            <person name="Yu L.-H."/>
            <person name="Chen D.-F."/>
            <person name="Zhang G.-Q."/>
        </authorList>
    </citation>
    <scope>NUCLEOTIDE SEQUENCE</scope>
    <source>
        <tissue evidence="3">Leaf</tissue>
    </source>
</reference>
<evidence type="ECO:0000256" key="1">
    <source>
        <dbReference type="SAM" id="MobiDB-lite"/>
    </source>
</evidence>
<evidence type="ECO:0000313" key="3">
    <source>
        <dbReference type="EMBL" id="KAI0496327.1"/>
    </source>
</evidence>
<name>A0A8T3AJA7_DENNO</name>
<comment type="caution">
    <text evidence="3">The sequence shown here is derived from an EMBL/GenBank/DDBJ whole genome shotgun (WGS) entry which is preliminary data.</text>
</comment>
<keyword evidence="2" id="KW-0472">Membrane</keyword>
<evidence type="ECO:0000256" key="2">
    <source>
        <dbReference type="SAM" id="Phobius"/>
    </source>
</evidence>
<dbReference type="EMBL" id="JAGYWB010000016">
    <property type="protein sequence ID" value="KAI0496327.1"/>
    <property type="molecule type" value="Genomic_DNA"/>
</dbReference>
<feature type="transmembrane region" description="Helical" evidence="2">
    <location>
        <begin position="55"/>
        <end position="74"/>
    </location>
</feature>
<accession>A0A8T3AJA7</accession>
<protein>
    <submittedName>
        <fullName evidence="3">Uncharacterized protein</fullName>
    </submittedName>
</protein>
<feature type="compositionally biased region" description="Basic and acidic residues" evidence="1">
    <location>
        <begin position="25"/>
        <end position="47"/>
    </location>
</feature>